<dbReference type="Proteomes" id="UP001550535">
    <property type="component" value="Unassembled WGS sequence"/>
</dbReference>
<name>A0ABV2X5B3_9NOCA</name>
<proteinExistence type="predicted"/>
<protein>
    <submittedName>
        <fullName evidence="1">Uncharacterized protein</fullName>
    </submittedName>
</protein>
<organism evidence="1 2">
    <name type="scientific">Nocardia niwae</name>
    <dbReference type="NCBI Taxonomy" id="626084"/>
    <lineage>
        <taxon>Bacteria</taxon>
        <taxon>Bacillati</taxon>
        <taxon>Actinomycetota</taxon>
        <taxon>Actinomycetes</taxon>
        <taxon>Mycobacteriales</taxon>
        <taxon>Nocardiaceae</taxon>
        <taxon>Nocardia</taxon>
    </lineage>
</organism>
<accession>A0ABV2X5B3</accession>
<keyword evidence="2" id="KW-1185">Reference proteome</keyword>
<evidence type="ECO:0000313" key="1">
    <source>
        <dbReference type="EMBL" id="MEU2121086.1"/>
    </source>
</evidence>
<evidence type="ECO:0000313" key="2">
    <source>
        <dbReference type="Proteomes" id="UP001550535"/>
    </source>
</evidence>
<reference evidence="1 2" key="1">
    <citation type="submission" date="2024-06" db="EMBL/GenBank/DDBJ databases">
        <title>The Natural Products Discovery Center: Release of the First 8490 Sequenced Strains for Exploring Actinobacteria Biosynthetic Diversity.</title>
        <authorList>
            <person name="Kalkreuter E."/>
            <person name="Kautsar S.A."/>
            <person name="Yang D."/>
            <person name="Bader C.D."/>
            <person name="Teijaro C.N."/>
            <person name="Fluegel L."/>
            <person name="Davis C.M."/>
            <person name="Simpson J.R."/>
            <person name="Lauterbach L."/>
            <person name="Steele A.D."/>
            <person name="Gui C."/>
            <person name="Meng S."/>
            <person name="Li G."/>
            <person name="Viehrig K."/>
            <person name="Ye F."/>
            <person name="Su P."/>
            <person name="Kiefer A.F."/>
            <person name="Nichols A."/>
            <person name="Cepeda A.J."/>
            <person name="Yan W."/>
            <person name="Fan B."/>
            <person name="Jiang Y."/>
            <person name="Adhikari A."/>
            <person name="Zheng C.-J."/>
            <person name="Schuster L."/>
            <person name="Cowan T.M."/>
            <person name="Smanski M.J."/>
            <person name="Chevrette M.G."/>
            <person name="De Carvalho L.P.S."/>
            <person name="Shen B."/>
        </authorList>
    </citation>
    <scope>NUCLEOTIDE SEQUENCE [LARGE SCALE GENOMIC DNA]</scope>
    <source>
        <strain evidence="1 2">NPDC019434</strain>
    </source>
</reference>
<gene>
    <name evidence="1" type="ORF">ABZ507_04560</name>
</gene>
<dbReference type="EMBL" id="JBEYBR010000007">
    <property type="protein sequence ID" value="MEU2121086.1"/>
    <property type="molecule type" value="Genomic_DNA"/>
</dbReference>
<comment type="caution">
    <text evidence="1">The sequence shown here is derived from an EMBL/GenBank/DDBJ whole genome shotgun (WGS) entry which is preliminary data.</text>
</comment>
<sequence length="186" mass="20571">MSYERPEYVGYGPTPDKPLAFTLPPVEAQPNQPLPDAGPFLRVCAGAGEPTTALLRCARQLVGEWRHVHEHGRSGSASVDEQLNLLIWLIDREAGGHTSGIAFEADTPMSPSSYGDWVAWLAWKYALYALRQHDSEHHERDAAELMACIRAFDQLVADVQVGRVRLPEQAGKFPPKTVQRSAEGRS</sequence>
<dbReference type="RefSeq" id="WP_357810375.1">
    <property type="nucleotide sequence ID" value="NZ_JBEYBM010000033.1"/>
</dbReference>